<dbReference type="EMBL" id="FNFB01000029">
    <property type="protein sequence ID" value="SDL79440.1"/>
    <property type="molecule type" value="Genomic_DNA"/>
</dbReference>
<accession>A0A1G9MYS3</accession>
<proteinExistence type="predicted"/>
<sequence>MLLCVYALMLCVLPAKLVLRGIPLDLAPTMLFGLGIGVIWFCAQQVDTLGAAKGRNIVRTALFCYAVTQLLTYGAATYSGLPADELKATDRTLITLVSVIAVGLAAVDGLRTRQGVERVLRYMVVGAAFMSFVGILQSRLGYDLTDLLTLPGLRSVSTEETILERSMFRRPSGTAGHPIEYGVMCAFTVPLALYFAFRANRRKEPRQWVWWLCFVVISGGIMFSLSRSAILGAAVAGLVLFYSWSWRVRVRMAVAAGVFLVVMRILVPGLVGTLIALFSNFGQDNSIKGRLVDYAPTSLRIERYPWLGHGVGTNLPLKYGWLDNQYLMTLLDNGIVGLVALVAVFLSGVYAALRVRSLTDDPELRDLAMTLVACLAVPTVAAITFDMLAYAMITGLVFLTVGACGALLRHQRDPAVPARDEGSSVRIET</sequence>
<feature type="transmembrane region" description="Helical" evidence="5">
    <location>
        <begin position="229"/>
        <end position="246"/>
    </location>
</feature>
<feature type="transmembrane region" description="Helical" evidence="5">
    <location>
        <begin position="179"/>
        <end position="196"/>
    </location>
</feature>
<evidence type="ECO:0000256" key="5">
    <source>
        <dbReference type="SAM" id="Phobius"/>
    </source>
</evidence>
<evidence type="ECO:0000256" key="4">
    <source>
        <dbReference type="ARBA" id="ARBA00023136"/>
    </source>
</evidence>
<name>A0A1G9MYS3_9ACTN</name>
<feature type="transmembrane region" description="Helical" evidence="5">
    <location>
        <begin position="93"/>
        <end position="110"/>
    </location>
</feature>
<protein>
    <submittedName>
        <fullName evidence="7">O-Antigen ligase</fullName>
    </submittedName>
</protein>
<dbReference type="AlphaFoldDB" id="A0A1G9MYS3"/>
<reference evidence="7 8" key="1">
    <citation type="submission" date="2016-10" db="EMBL/GenBank/DDBJ databases">
        <authorList>
            <person name="de Groot N.N."/>
        </authorList>
    </citation>
    <scope>NUCLEOTIDE SEQUENCE [LARGE SCALE GENOMIC DNA]</scope>
    <source>
        <strain evidence="7 8">CGMCC 4.5681</strain>
    </source>
</reference>
<dbReference type="InterPro" id="IPR007016">
    <property type="entry name" value="O-antigen_ligase-rel_domated"/>
</dbReference>
<feature type="transmembrane region" description="Helical" evidence="5">
    <location>
        <begin position="208"/>
        <end position="223"/>
    </location>
</feature>
<feature type="transmembrane region" description="Helical" evidence="5">
    <location>
        <begin position="367"/>
        <end position="383"/>
    </location>
</feature>
<feature type="transmembrane region" description="Helical" evidence="5">
    <location>
        <begin position="335"/>
        <end position="355"/>
    </location>
</feature>
<dbReference type="PANTHER" id="PTHR37422">
    <property type="entry name" value="TEICHURONIC ACID BIOSYNTHESIS PROTEIN TUAE"/>
    <property type="match status" value="1"/>
</dbReference>
<comment type="subcellular location">
    <subcellularLocation>
        <location evidence="1">Membrane</location>
        <topology evidence="1">Multi-pass membrane protein</topology>
    </subcellularLocation>
</comment>
<evidence type="ECO:0000313" key="8">
    <source>
        <dbReference type="Proteomes" id="UP000198683"/>
    </source>
</evidence>
<gene>
    <name evidence="7" type="ORF">SAMN05421874_12945</name>
</gene>
<feature type="transmembrane region" description="Helical" evidence="5">
    <location>
        <begin position="253"/>
        <end position="278"/>
    </location>
</feature>
<keyword evidence="8" id="KW-1185">Reference proteome</keyword>
<dbReference type="InterPro" id="IPR051533">
    <property type="entry name" value="WaaL-like"/>
</dbReference>
<keyword evidence="4 5" id="KW-0472">Membrane</keyword>
<evidence type="ECO:0000313" key="7">
    <source>
        <dbReference type="EMBL" id="SDL79440.1"/>
    </source>
</evidence>
<feature type="transmembrane region" description="Helical" evidence="5">
    <location>
        <begin position="122"/>
        <end position="142"/>
    </location>
</feature>
<feature type="transmembrane region" description="Helical" evidence="5">
    <location>
        <begin position="62"/>
        <end position="81"/>
    </location>
</feature>
<evidence type="ECO:0000259" key="6">
    <source>
        <dbReference type="Pfam" id="PF04932"/>
    </source>
</evidence>
<dbReference type="STRING" id="683260.SAMN05421874_12945"/>
<evidence type="ECO:0000256" key="1">
    <source>
        <dbReference type="ARBA" id="ARBA00004141"/>
    </source>
</evidence>
<feature type="transmembrane region" description="Helical" evidence="5">
    <location>
        <begin position="389"/>
        <end position="408"/>
    </location>
</feature>
<keyword evidence="3 5" id="KW-1133">Transmembrane helix</keyword>
<evidence type="ECO:0000256" key="3">
    <source>
        <dbReference type="ARBA" id="ARBA00022989"/>
    </source>
</evidence>
<feature type="transmembrane region" description="Helical" evidence="5">
    <location>
        <begin position="30"/>
        <end position="50"/>
    </location>
</feature>
<keyword evidence="7" id="KW-0436">Ligase</keyword>
<keyword evidence="2 5" id="KW-0812">Transmembrane</keyword>
<dbReference type="GO" id="GO:0016874">
    <property type="term" value="F:ligase activity"/>
    <property type="evidence" value="ECO:0007669"/>
    <property type="project" value="UniProtKB-KW"/>
</dbReference>
<evidence type="ECO:0000256" key="2">
    <source>
        <dbReference type="ARBA" id="ARBA00022692"/>
    </source>
</evidence>
<dbReference type="PANTHER" id="PTHR37422:SF13">
    <property type="entry name" value="LIPOPOLYSACCHARIDE BIOSYNTHESIS PROTEIN PA4999-RELATED"/>
    <property type="match status" value="1"/>
</dbReference>
<organism evidence="7 8">
    <name type="scientific">Nonomuraea maritima</name>
    <dbReference type="NCBI Taxonomy" id="683260"/>
    <lineage>
        <taxon>Bacteria</taxon>
        <taxon>Bacillati</taxon>
        <taxon>Actinomycetota</taxon>
        <taxon>Actinomycetes</taxon>
        <taxon>Streptosporangiales</taxon>
        <taxon>Streptosporangiaceae</taxon>
        <taxon>Nonomuraea</taxon>
    </lineage>
</organism>
<dbReference type="GO" id="GO:0016020">
    <property type="term" value="C:membrane"/>
    <property type="evidence" value="ECO:0007669"/>
    <property type="project" value="UniProtKB-SubCell"/>
</dbReference>
<feature type="domain" description="O-antigen ligase-related" evidence="6">
    <location>
        <begin position="213"/>
        <end position="341"/>
    </location>
</feature>
<dbReference type="Pfam" id="PF04932">
    <property type="entry name" value="Wzy_C"/>
    <property type="match status" value="1"/>
</dbReference>
<dbReference type="Proteomes" id="UP000198683">
    <property type="component" value="Unassembled WGS sequence"/>
</dbReference>